<dbReference type="Proteomes" id="UP000283269">
    <property type="component" value="Unassembled WGS sequence"/>
</dbReference>
<dbReference type="AlphaFoldDB" id="A0A409XMU8"/>
<evidence type="ECO:0000313" key="2">
    <source>
        <dbReference type="Proteomes" id="UP000283269"/>
    </source>
</evidence>
<organism evidence="1 2">
    <name type="scientific">Psilocybe cyanescens</name>
    <dbReference type="NCBI Taxonomy" id="93625"/>
    <lineage>
        <taxon>Eukaryota</taxon>
        <taxon>Fungi</taxon>
        <taxon>Dikarya</taxon>
        <taxon>Basidiomycota</taxon>
        <taxon>Agaricomycotina</taxon>
        <taxon>Agaricomycetes</taxon>
        <taxon>Agaricomycetidae</taxon>
        <taxon>Agaricales</taxon>
        <taxon>Agaricineae</taxon>
        <taxon>Strophariaceae</taxon>
        <taxon>Psilocybe</taxon>
    </lineage>
</organism>
<proteinExistence type="predicted"/>
<dbReference type="EMBL" id="NHYD01001118">
    <property type="protein sequence ID" value="PPQ92078.1"/>
    <property type="molecule type" value="Genomic_DNA"/>
</dbReference>
<gene>
    <name evidence="1" type="ORF">CVT25_008469</name>
</gene>
<protein>
    <submittedName>
        <fullName evidence="1">Uncharacterized protein</fullName>
    </submittedName>
</protein>
<dbReference type="InParanoid" id="A0A409XMU8"/>
<comment type="caution">
    <text evidence="1">The sequence shown here is derived from an EMBL/GenBank/DDBJ whole genome shotgun (WGS) entry which is preliminary data.</text>
</comment>
<reference evidence="1 2" key="1">
    <citation type="journal article" date="2018" name="Evol. Lett.">
        <title>Horizontal gene cluster transfer increased hallucinogenic mushroom diversity.</title>
        <authorList>
            <person name="Reynolds H.T."/>
            <person name="Vijayakumar V."/>
            <person name="Gluck-Thaler E."/>
            <person name="Korotkin H.B."/>
            <person name="Matheny P.B."/>
            <person name="Slot J.C."/>
        </authorList>
    </citation>
    <scope>NUCLEOTIDE SEQUENCE [LARGE SCALE GENOMIC DNA]</scope>
    <source>
        <strain evidence="1 2">2631</strain>
    </source>
</reference>
<name>A0A409XMU8_PSICY</name>
<evidence type="ECO:0000313" key="1">
    <source>
        <dbReference type="EMBL" id="PPQ92078.1"/>
    </source>
</evidence>
<keyword evidence="2" id="KW-1185">Reference proteome</keyword>
<accession>A0A409XMU8</accession>
<sequence>MTVLSFEDHEDHIVGENDVMMNDPAWVYEDSTTFFQPLPGEEGFFSSHAGGETELQDLFLNILSKHKHKDYQMQKD</sequence>